<reference evidence="1 2" key="1">
    <citation type="submission" date="2016-04" db="EMBL/GenBank/DDBJ databases">
        <title>Genome sequence of Clostridium magnum DSM 2767.</title>
        <authorList>
            <person name="Poehlein A."/>
            <person name="Uhlig R."/>
            <person name="Fischer R."/>
            <person name="Bahl H."/>
            <person name="Daniel R."/>
        </authorList>
    </citation>
    <scope>NUCLEOTIDE SEQUENCE [LARGE SCALE GENOMIC DNA]</scope>
    <source>
        <strain evidence="1 2">DSM 2767</strain>
    </source>
</reference>
<accession>A0A162RGL8</accession>
<dbReference type="PATRIC" id="fig|1121326.3.peg.4947"/>
<evidence type="ECO:0000313" key="1">
    <source>
        <dbReference type="EMBL" id="KZL89873.1"/>
    </source>
</evidence>
<organism evidence="1 2">
    <name type="scientific">Clostridium magnum DSM 2767</name>
    <dbReference type="NCBI Taxonomy" id="1121326"/>
    <lineage>
        <taxon>Bacteria</taxon>
        <taxon>Bacillati</taxon>
        <taxon>Bacillota</taxon>
        <taxon>Clostridia</taxon>
        <taxon>Eubacteriales</taxon>
        <taxon>Clostridiaceae</taxon>
        <taxon>Clostridium</taxon>
    </lineage>
</organism>
<comment type="caution">
    <text evidence="1">The sequence shown here is derived from an EMBL/GenBank/DDBJ whole genome shotgun (WGS) entry which is preliminary data.</text>
</comment>
<dbReference type="Proteomes" id="UP000076603">
    <property type="component" value="Unassembled WGS sequence"/>
</dbReference>
<dbReference type="RefSeq" id="WP_066628244.1">
    <property type="nucleotide sequence ID" value="NZ_FQXL01000029.1"/>
</dbReference>
<gene>
    <name evidence="1" type="ORF">CLMAG_48870</name>
</gene>
<keyword evidence="2" id="KW-1185">Reference proteome</keyword>
<proteinExistence type="predicted"/>
<protein>
    <recommendedName>
        <fullName evidence="3">STAS/SEC14 domain-containing protein</fullName>
    </recommendedName>
</protein>
<evidence type="ECO:0008006" key="3">
    <source>
        <dbReference type="Google" id="ProtNLM"/>
    </source>
</evidence>
<dbReference type="EMBL" id="LWAE01000007">
    <property type="protein sequence ID" value="KZL89873.1"/>
    <property type="molecule type" value="Genomic_DNA"/>
</dbReference>
<name>A0A162RGL8_9CLOT</name>
<dbReference type="AlphaFoldDB" id="A0A162RGL8"/>
<sequence length="136" mass="15961">MAIAEKKFEKCSYKLETKPSKKIVYETIEGFWSDKEYSDYVNSYKTIMKQDIARMGNWIKVIDMTNYKTSTVVDLITEHLKWCKEVGLQYLVFIADQTIVKMQMKRSTKEKNGEIVASEYFSTQSEAEEFIKSIGY</sequence>
<evidence type="ECO:0000313" key="2">
    <source>
        <dbReference type="Proteomes" id="UP000076603"/>
    </source>
</evidence>